<dbReference type="PANTHER" id="PTHR12526">
    <property type="entry name" value="GLYCOSYLTRANSFERASE"/>
    <property type="match status" value="1"/>
</dbReference>
<reference evidence="3 4" key="1">
    <citation type="journal article" date="2019" name="Nat. Med.">
        <title>A library of human gut bacterial isolates paired with longitudinal multiomics data enables mechanistic microbiome research.</title>
        <authorList>
            <person name="Poyet M."/>
            <person name="Groussin M."/>
            <person name="Gibbons S.M."/>
            <person name="Avila-Pacheco J."/>
            <person name="Jiang X."/>
            <person name="Kearney S.M."/>
            <person name="Perrotta A.R."/>
            <person name="Berdy B."/>
            <person name="Zhao S."/>
            <person name="Lieberman T.D."/>
            <person name="Swanson P.K."/>
            <person name="Smith M."/>
            <person name="Roesemann S."/>
            <person name="Alexander J.E."/>
            <person name="Rich S.A."/>
            <person name="Livny J."/>
            <person name="Vlamakis H."/>
            <person name="Clish C."/>
            <person name="Bullock K."/>
            <person name="Deik A."/>
            <person name="Scott J."/>
            <person name="Pierce K.A."/>
            <person name="Xavier R.J."/>
            <person name="Alm E.J."/>
        </authorList>
    </citation>
    <scope>NUCLEOTIDE SEQUENCE [LARGE SCALE GENOMIC DNA]</scope>
    <source>
        <strain evidence="3 4">BIOML-A9</strain>
    </source>
</reference>
<feature type="domain" description="Glycosyl transferase family 1" evidence="1">
    <location>
        <begin position="190"/>
        <end position="346"/>
    </location>
</feature>
<dbReference type="SUPFAM" id="SSF53756">
    <property type="entry name" value="UDP-Glycosyltransferase/glycogen phosphorylase"/>
    <property type="match status" value="1"/>
</dbReference>
<comment type="caution">
    <text evidence="3">The sequence shown here is derived from an EMBL/GenBank/DDBJ whole genome shotgun (WGS) entry which is preliminary data.</text>
</comment>
<dbReference type="Proteomes" id="UP000461276">
    <property type="component" value="Unassembled WGS sequence"/>
</dbReference>
<dbReference type="Pfam" id="PF00534">
    <property type="entry name" value="Glycos_transf_1"/>
    <property type="match status" value="1"/>
</dbReference>
<dbReference type="Gene3D" id="3.40.50.2000">
    <property type="entry name" value="Glycogen Phosphorylase B"/>
    <property type="match status" value="2"/>
</dbReference>
<dbReference type="PANTHER" id="PTHR12526:SF627">
    <property type="entry name" value="D-RHAMNOSYLTRANSFERASE WBPZ"/>
    <property type="match status" value="1"/>
</dbReference>
<evidence type="ECO:0000313" key="3">
    <source>
        <dbReference type="EMBL" id="MRY94084.1"/>
    </source>
</evidence>
<name>A0A7K0GWT5_PARDI</name>
<evidence type="ECO:0000259" key="2">
    <source>
        <dbReference type="Pfam" id="PF13439"/>
    </source>
</evidence>
<evidence type="ECO:0000259" key="1">
    <source>
        <dbReference type="Pfam" id="PF00534"/>
    </source>
</evidence>
<dbReference type="GeneID" id="69481313"/>
<proteinExistence type="predicted"/>
<evidence type="ECO:0000313" key="4">
    <source>
        <dbReference type="Proteomes" id="UP000461276"/>
    </source>
</evidence>
<feature type="domain" description="Glycosyltransferase subfamily 4-like N-terminal" evidence="2">
    <location>
        <begin position="63"/>
        <end position="175"/>
    </location>
</feature>
<sequence>MKVLNVIWAFGTGGIGKLFLTYAALGEYDLELQISSVCIDLQNCEYDRKPLTEAGIRVIAIKNRKDMSWVKRLGGIAREVKPDVVFCHGFNGPVIIKLVACLERSLRVPMVCTYHGLYNPPTEGRRYIADAINKLQAWMYKRFARTVVLVAEYSGLYLLERKVPKSKLEVVYNGIVENEPALEPVVLKSDGVSIGMAGRLDAIKGLNFLIKAIPEVRKRVDEKFHIYIIGDGPEEEALRNLARELGVEELICFEGYQDNVPAWLKAWDIFCLPSLQENHSIALLEAMRAGKAIVCTSVGGNPETVEDGKEALVVPARNSEAIADALVKLIESESLRKKMGHDARERFLRNFTEDIMKKKLCEVLKNATINQNKI</sequence>
<accession>A0A7K0GWT5</accession>
<keyword evidence="3" id="KW-0808">Transferase</keyword>
<dbReference type="AlphaFoldDB" id="A0A7K0GWT5"/>
<dbReference type="RefSeq" id="WP_008777773.1">
    <property type="nucleotide sequence ID" value="NZ_JBCPFK010000088.1"/>
</dbReference>
<dbReference type="Pfam" id="PF13439">
    <property type="entry name" value="Glyco_transf_4"/>
    <property type="match status" value="1"/>
</dbReference>
<dbReference type="EMBL" id="WKMY01000008">
    <property type="protein sequence ID" value="MRY94084.1"/>
    <property type="molecule type" value="Genomic_DNA"/>
</dbReference>
<organism evidence="3 4">
    <name type="scientific">Parabacteroides distasonis</name>
    <dbReference type="NCBI Taxonomy" id="823"/>
    <lineage>
        <taxon>Bacteria</taxon>
        <taxon>Pseudomonadati</taxon>
        <taxon>Bacteroidota</taxon>
        <taxon>Bacteroidia</taxon>
        <taxon>Bacteroidales</taxon>
        <taxon>Tannerellaceae</taxon>
        <taxon>Parabacteroides</taxon>
    </lineage>
</organism>
<dbReference type="InterPro" id="IPR028098">
    <property type="entry name" value="Glyco_trans_4-like_N"/>
</dbReference>
<gene>
    <name evidence="3" type="ORF">GKD67_12795</name>
</gene>
<dbReference type="GO" id="GO:0016757">
    <property type="term" value="F:glycosyltransferase activity"/>
    <property type="evidence" value="ECO:0007669"/>
    <property type="project" value="UniProtKB-ARBA"/>
</dbReference>
<dbReference type="InterPro" id="IPR001296">
    <property type="entry name" value="Glyco_trans_1"/>
</dbReference>
<protein>
    <submittedName>
        <fullName evidence="3">Glycosyltransferase</fullName>
    </submittedName>
</protein>